<keyword evidence="6" id="KW-0496">Mitochondrion</keyword>
<evidence type="ECO:0000256" key="3">
    <source>
        <dbReference type="ARBA" id="ARBA00022692"/>
    </source>
</evidence>
<gene>
    <name evidence="10" type="ORF">RI543_001605</name>
</gene>
<keyword evidence="11" id="KW-1185">Reference proteome</keyword>
<dbReference type="EMBL" id="JAWIZZ010000038">
    <property type="protein sequence ID" value="KAK5781208.1"/>
    <property type="molecule type" value="Genomic_DNA"/>
</dbReference>
<name>A0AAN7WIG2_9SACH</name>
<keyword evidence="7 9" id="KW-0472">Membrane</keyword>
<dbReference type="GO" id="GO:0016020">
    <property type="term" value="C:membrane"/>
    <property type="evidence" value="ECO:0007669"/>
    <property type="project" value="UniProtKB-SubCell"/>
</dbReference>
<evidence type="ECO:0000313" key="11">
    <source>
        <dbReference type="Proteomes" id="UP001306508"/>
    </source>
</evidence>
<feature type="transmembrane region" description="Helical" evidence="9">
    <location>
        <begin position="234"/>
        <end position="252"/>
    </location>
</feature>
<evidence type="ECO:0000256" key="5">
    <source>
        <dbReference type="ARBA" id="ARBA00023054"/>
    </source>
</evidence>
<comment type="subcellular location">
    <subcellularLocation>
        <location evidence="2">Membrane</location>
    </subcellularLocation>
    <subcellularLocation>
        <location evidence="1">Mitochondrion</location>
    </subcellularLocation>
</comment>
<comment type="caution">
    <text evidence="10">The sequence shown here is derived from an EMBL/GenBank/DDBJ whole genome shotgun (WGS) entry which is preliminary data.</text>
</comment>
<evidence type="ECO:0000256" key="8">
    <source>
        <dbReference type="SAM" id="MobiDB-lite"/>
    </source>
</evidence>
<evidence type="ECO:0000256" key="6">
    <source>
        <dbReference type="ARBA" id="ARBA00023128"/>
    </source>
</evidence>
<evidence type="ECO:0000313" key="10">
    <source>
        <dbReference type="EMBL" id="KAK5781208.1"/>
    </source>
</evidence>
<protein>
    <submittedName>
        <fullName evidence="10">Uncharacterized protein</fullName>
    </submittedName>
</protein>
<dbReference type="AlphaFoldDB" id="A0AAN7WIG2"/>
<dbReference type="Pfam" id="PF07798">
    <property type="entry name" value="CCDC90-like"/>
    <property type="match status" value="1"/>
</dbReference>
<accession>A0AAN7WIG2</accession>
<evidence type="ECO:0000256" key="4">
    <source>
        <dbReference type="ARBA" id="ARBA00022989"/>
    </source>
</evidence>
<feature type="region of interest" description="Disordered" evidence="8">
    <location>
        <begin position="1"/>
        <end position="25"/>
    </location>
</feature>
<keyword evidence="3 9" id="KW-0812">Transmembrane</keyword>
<proteinExistence type="predicted"/>
<evidence type="ECO:0000256" key="9">
    <source>
        <dbReference type="SAM" id="Phobius"/>
    </source>
</evidence>
<dbReference type="PANTHER" id="PTHR14360:SF12">
    <property type="entry name" value="MOZ PROTEIN REPRESENTS A CHROMATIN-ASSOCIATED ACETYLTRANSFERASE"/>
    <property type="match status" value="1"/>
</dbReference>
<organism evidence="10 11">
    <name type="scientific">Arxiozyma heterogenica</name>
    <dbReference type="NCBI Taxonomy" id="278026"/>
    <lineage>
        <taxon>Eukaryota</taxon>
        <taxon>Fungi</taxon>
        <taxon>Dikarya</taxon>
        <taxon>Ascomycota</taxon>
        <taxon>Saccharomycotina</taxon>
        <taxon>Saccharomycetes</taxon>
        <taxon>Saccharomycetales</taxon>
        <taxon>Saccharomycetaceae</taxon>
        <taxon>Arxiozyma</taxon>
    </lineage>
</organism>
<keyword evidence="4 9" id="KW-1133">Transmembrane helix</keyword>
<evidence type="ECO:0000256" key="7">
    <source>
        <dbReference type="ARBA" id="ARBA00023136"/>
    </source>
</evidence>
<dbReference type="InterPro" id="IPR024461">
    <property type="entry name" value="CCDC90-like"/>
</dbReference>
<evidence type="ECO:0000256" key="2">
    <source>
        <dbReference type="ARBA" id="ARBA00004370"/>
    </source>
</evidence>
<reference evidence="11" key="1">
    <citation type="submission" date="2023-07" db="EMBL/GenBank/DDBJ databases">
        <title>A draft genome of Kazachstania heterogenica Y-27499.</title>
        <authorList>
            <person name="Donic C."/>
            <person name="Kralova J.S."/>
            <person name="Fidel L."/>
            <person name="Ben-Dor S."/>
            <person name="Jung S."/>
        </authorList>
    </citation>
    <scope>NUCLEOTIDE SEQUENCE [LARGE SCALE GENOMIC DNA]</scope>
    <source>
        <strain evidence="11">Y27499</strain>
    </source>
</reference>
<keyword evidence="5" id="KW-0175">Coiled coil</keyword>
<dbReference type="GO" id="GO:0005739">
    <property type="term" value="C:mitochondrion"/>
    <property type="evidence" value="ECO:0007669"/>
    <property type="project" value="UniProtKB-SubCell"/>
</dbReference>
<evidence type="ECO:0000256" key="1">
    <source>
        <dbReference type="ARBA" id="ARBA00004173"/>
    </source>
</evidence>
<sequence>MSHSISLPTHGSVPNSKSTIKNGNIPINNSYFNQSDKSDRKIDDGLEGNDLIKTLSEQLILETTMNLHKPTRAENQVDTLSIYRDLLTCFTPRQSKAIMSTILYFLNEQFYMHYNDKFLRDFEIDKQDHLFNSLKSEIQYIITNNRDTELNKHHLLLTRLKRDLDSIVDEINELIIDQYEKNCKLDFHEHKNENTLLYKRINLNLNDCSNKITIQITSGIKSEIETLRWQTTRSGLLAVVIMASSFMIVVNISNKKSRNSTTDILIENNSNKNEDEVNDNEIIDIEVI</sequence>
<dbReference type="Proteomes" id="UP001306508">
    <property type="component" value="Unassembled WGS sequence"/>
</dbReference>
<dbReference type="PANTHER" id="PTHR14360">
    <property type="entry name" value="PROTEIN FMP32, MITOCHONDRIAL"/>
    <property type="match status" value="1"/>
</dbReference>